<feature type="non-terminal residue" evidence="2">
    <location>
        <position position="290"/>
    </location>
</feature>
<gene>
    <name evidence="2" type="ORF">H8E41_04895</name>
</gene>
<evidence type="ECO:0008006" key="4">
    <source>
        <dbReference type="Google" id="ProtNLM"/>
    </source>
</evidence>
<dbReference type="EMBL" id="JACNJZ010000076">
    <property type="protein sequence ID" value="MBC8317219.1"/>
    <property type="molecule type" value="Genomic_DNA"/>
</dbReference>
<dbReference type="AlphaFoldDB" id="A0A8J6NCC8"/>
<proteinExistence type="predicted"/>
<accession>A0A8J6NCC8</accession>
<organism evidence="2 3">
    <name type="scientific">Candidatus Desulfobia pelagia</name>
    <dbReference type="NCBI Taxonomy" id="2841692"/>
    <lineage>
        <taxon>Bacteria</taxon>
        <taxon>Pseudomonadati</taxon>
        <taxon>Thermodesulfobacteriota</taxon>
        <taxon>Desulfobulbia</taxon>
        <taxon>Desulfobulbales</taxon>
        <taxon>Desulfobulbaceae</taxon>
        <taxon>Candidatus Desulfobia</taxon>
    </lineage>
</organism>
<evidence type="ECO:0000313" key="3">
    <source>
        <dbReference type="Proteomes" id="UP000614424"/>
    </source>
</evidence>
<keyword evidence="1" id="KW-0812">Transmembrane</keyword>
<reference evidence="2 3" key="1">
    <citation type="submission" date="2020-08" db="EMBL/GenBank/DDBJ databases">
        <title>Bridging the membrane lipid divide: bacteria of the FCB group superphylum have the potential to synthesize archaeal ether lipids.</title>
        <authorList>
            <person name="Villanueva L."/>
            <person name="Von Meijenfeldt F.A.B."/>
            <person name="Westbye A.B."/>
            <person name="Yadav S."/>
            <person name="Hopmans E.C."/>
            <person name="Dutilh B.E."/>
            <person name="Sinninghe Damste J.S."/>
        </authorList>
    </citation>
    <scope>NUCLEOTIDE SEQUENCE [LARGE SCALE GENOMIC DNA]</scope>
    <source>
        <strain evidence="2">NIOZ-UU47</strain>
    </source>
</reference>
<sequence length="290" mass="32375">MAKKECPFCQKRILESSVVCKYCKKDLSKAPKTFLRGNVLIALVIIVVVIGLWILMRQSNIEPSAPISESSPSVEQQREVVDPVIPAEPEESAPEDIIEPDQPVEPVVDAEAVQAEECEEPDRLVIVPEINIRHSKDTDRVLFFDTSRSFCYEIVNCTQSELECRYEWDFGGPGDIVGGNGKDVVVYRYDNTGEYEAHVAMSETVSGKEASDYATVTAEAVQPLPPSVAFSSSVEETTVTLSADFSEDITQLVVFWGDRNRSEFSSPFNEPVEHTYTRSGKYHLRVQLVD</sequence>
<dbReference type="Proteomes" id="UP000614424">
    <property type="component" value="Unassembled WGS sequence"/>
</dbReference>
<keyword evidence="1" id="KW-1133">Transmembrane helix</keyword>
<dbReference type="SUPFAM" id="SSF49299">
    <property type="entry name" value="PKD domain"/>
    <property type="match status" value="1"/>
</dbReference>
<evidence type="ECO:0000256" key="1">
    <source>
        <dbReference type="SAM" id="Phobius"/>
    </source>
</evidence>
<keyword evidence="1" id="KW-0472">Membrane</keyword>
<protein>
    <recommendedName>
        <fullName evidence="4">PKD domain-containing protein</fullName>
    </recommendedName>
</protein>
<comment type="caution">
    <text evidence="2">The sequence shown here is derived from an EMBL/GenBank/DDBJ whole genome shotgun (WGS) entry which is preliminary data.</text>
</comment>
<feature type="transmembrane region" description="Helical" evidence="1">
    <location>
        <begin position="34"/>
        <end position="56"/>
    </location>
</feature>
<evidence type="ECO:0000313" key="2">
    <source>
        <dbReference type="EMBL" id="MBC8317219.1"/>
    </source>
</evidence>
<name>A0A8J6NCC8_9BACT</name>
<dbReference type="InterPro" id="IPR035986">
    <property type="entry name" value="PKD_dom_sf"/>
</dbReference>